<name>A0A517ZVD7_9PLAN</name>
<dbReference type="RefSeq" id="WP_145378956.1">
    <property type="nucleotide sequence ID" value="NZ_CP036276.1"/>
</dbReference>
<accession>A0A517ZVD7</accession>
<evidence type="ECO:0000256" key="2">
    <source>
        <dbReference type="SAM" id="SignalP"/>
    </source>
</evidence>
<dbReference type="AlphaFoldDB" id="A0A517ZVD7"/>
<keyword evidence="4" id="KW-1185">Reference proteome</keyword>
<evidence type="ECO:0000313" key="4">
    <source>
        <dbReference type="Proteomes" id="UP000319383"/>
    </source>
</evidence>
<organism evidence="3 4">
    <name type="scientific">Symmachiella dynata</name>
    <dbReference type="NCBI Taxonomy" id="2527995"/>
    <lineage>
        <taxon>Bacteria</taxon>
        <taxon>Pseudomonadati</taxon>
        <taxon>Planctomycetota</taxon>
        <taxon>Planctomycetia</taxon>
        <taxon>Planctomycetales</taxon>
        <taxon>Planctomycetaceae</taxon>
        <taxon>Symmachiella</taxon>
    </lineage>
</organism>
<keyword evidence="2" id="KW-0732">Signal</keyword>
<feature type="chain" id="PRO_5022216571" description="Lipoprotein" evidence="2">
    <location>
        <begin position="26"/>
        <end position="266"/>
    </location>
</feature>
<proteinExistence type="predicted"/>
<reference evidence="3 4" key="1">
    <citation type="submission" date="2019-02" db="EMBL/GenBank/DDBJ databases">
        <title>Deep-cultivation of Planctomycetes and their phenomic and genomic characterization uncovers novel biology.</title>
        <authorList>
            <person name="Wiegand S."/>
            <person name="Jogler M."/>
            <person name="Boedeker C."/>
            <person name="Pinto D."/>
            <person name="Vollmers J."/>
            <person name="Rivas-Marin E."/>
            <person name="Kohn T."/>
            <person name="Peeters S.H."/>
            <person name="Heuer A."/>
            <person name="Rast P."/>
            <person name="Oberbeckmann S."/>
            <person name="Bunk B."/>
            <person name="Jeske O."/>
            <person name="Meyerdierks A."/>
            <person name="Storesund J.E."/>
            <person name="Kallscheuer N."/>
            <person name="Luecker S."/>
            <person name="Lage O.M."/>
            <person name="Pohl T."/>
            <person name="Merkel B.J."/>
            <person name="Hornburger P."/>
            <person name="Mueller R.-W."/>
            <person name="Bruemmer F."/>
            <person name="Labrenz M."/>
            <person name="Spormann A.M."/>
            <person name="Op den Camp H."/>
            <person name="Overmann J."/>
            <person name="Amann R."/>
            <person name="Jetten M.S.M."/>
            <person name="Mascher T."/>
            <person name="Medema M.H."/>
            <person name="Devos D.P."/>
            <person name="Kaster A.-K."/>
            <person name="Ovreas L."/>
            <person name="Rohde M."/>
            <person name="Galperin M.Y."/>
            <person name="Jogler C."/>
        </authorList>
    </citation>
    <scope>NUCLEOTIDE SEQUENCE [LARGE SCALE GENOMIC DNA]</scope>
    <source>
        <strain evidence="3 4">Mal52</strain>
    </source>
</reference>
<evidence type="ECO:0000313" key="3">
    <source>
        <dbReference type="EMBL" id="QDU46447.1"/>
    </source>
</evidence>
<dbReference type="KEGG" id="sdyn:Mal52_49680"/>
<dbReference type="Proteomes" id="UP000319383">
    <property type="component" value="Chromosome"/>
</dbReference>
<dbReference type="EMBL" id="CP036276">
    <property type="protein sequence ID" value="QDU46447.1"/>
    <property type="molecule type" value="Genomic_DNA"/>
</dbReference>
<gene>
    <name evidence="3" type="ORF">Mal52_49680</name>
</gene>
<protein>
    <recommendedName>
        <fullName evidence="5">Lipoprotein</fullName>
    </recommendedName>
</protein>
<evidence type="ECO:0008006" key="5">
    <source>
        <dbReference type="Google" id="ProtNLM"/>
    </source>
</evidence>
<sequence length="266" mass="29126" precursor="true">MTHSRRSCLLFLMLAALGYAGCGSAKYEERLAATSTMFRHKEKLNKNLQGIFHDEATGIQIRPLAGFDRIPAPEATEGPDGEMIVPELDDRQPPFFLEELPGMIAAWKSPVTAVVGGDTQSSTAYMYVLSSLGPMNPDADDSGFRTLVLDILNRELDTDLSSGSLHESTYPQDSQEGFVPKVAYLERSVVPERLVDDLSMEFSVYFHESGADIVCVMFIFPKNVSGLNDYLNKIELSLQTLAIKSRKSNSENSSGDGSKPARSGGM</sequence>
<evidence type="ECO:0000256" key="1">
    <source>
        <dbReference type="SAM" id="MobiDB-lite"/>
    </source>
</evidence>
<feature type="signal peptide" evidence="2">
    <location>
        <begin position="1"/>
        <end position="25"/>
    </location>
</feature>
<feature type="region of interest" description="Disordered" evidence="1">
    <location>
        <begin position="245"/>
        <end position="266"/>
    </location>
</feature>